<proteinExistence type="predicted"/>
<evidence type="ECO:0000256" key="1">
    <source>
        <dbReference type="SAM" id="MobiDB-lite"/>
    </source>
</evidence>
<gene>
    <name evidence="2" type="ORF">PSFLO_00969</name>
</gene>
<protein>
    <recommendedName>
        <fullName evidence="4">DUF676 domain-containing protein</fullName>
    </recommendedName>
</protein>
<dbReference type="SUPFAM" id="SSF53474">
    <property type="entry name" value="alpha/beta-Hydrolases"/>
    <property type="match status" value="1"/>
</dbReference>
<dbReference type="Gene3D" id="3.40.50.1820">
    <property type="entry name" value="alpha/beta hydrolase"/>
    <property type="match status" value="1"/>
</dbReference>
<reference evidence="2 3" key="1">
    <citation type="submission" date="2018-03" db="EMBL/GenBank/DDBJ databases">
        <authorList>
            <person name="Guldener U."/>
        </authorList>
    </citation>
    <scope>NUCLEOTIDE SEQUENCE [LARGE SCALE GENOMIC DNA]</scope>
    <source>
        <strain evidence="2 3">DAOM196992</strain>
    </source>
</reference>
<dbReference type="AlphaFoldDB" id="A0A5C3ETA2"/>
<dbReference type="InterPro" id="IPR029058">
    <property type="entry name" value="AB_hydrolase_fold"/>
</dbReference>
<dbReference type="PANTHER" id="PTHR47842">
    <property type="entry name" value="EXPRESSED PROTEIN"/>
    <property type="match status" value="1"/>
</dbReference>
<name>A0A5C3ETA2_9BASI</name>
<sequence>MDDDNPWTDHAASQQPAYTQAQPPQPPQPPPQPQPPSPPQPGTTHDDAIDIDIDPATTAIPDPRVHSTGLEGKNQMLLLVFIHGFKGSSDTTFEDFPSRLAHMLAETYPGLQVEPIVYPTYDTRGSLSAAVDAFVEWLTERCVNLESKPVIDPATGDFQRNTGRGGGMGSVKVILAGHSMGGLIAVDAALAIARSTASQTAANTEKPAALWPRVTGVIAYDTPYYGVHPGVFKNGFNKYAGYVQTAQTLGTFFAPMGVGLAANWNNKRNNSAPNASGTRSASAPAGAQPDPGTSRGGGGAGWRNALIATGAVALAGGAAASYFNKDKIGGAYGWVSDHLAFVGNLFDNQAMRRRLDDLVSQPQILFHCYYTRLPPRRIAGTQTTTPERTFIILPPRDGKSAALFTPMDNAKSADEVDAHISMFNAKNNPLYFDLGLRSANLIALCLENESERGDQVQSQQQSREPGVDEEGGLRFGDEEIERMQAENEEEARRRADAARWV</sequence>
<evidence type="ECO:0008006" key="4">
    <source>
        <dbReference type="Google" id="ProtNLM"/>
    </source>
</evidence>
<dbReference type="EMBL" id="OOIP01000002">
    <property type="protein sequence ID" value="SPO35498.1"/>
    <property type="molecule type" value="Genomic_DNA"/>
</dbReference>
<feature type="compositionally biased region" description="Basic and acidic residues" evidence="1">
    <location>
        <begin position="471"/>
        <end position="501"/>
    </location>
</feature>
<organism evidence="2 3">
    <name type="scientific">Pseudozyma flocculosa</name>
    <dbReference type="NCBI Taxonomy" id="84751"/>
    <lineage>
        <taxon>Eukaryota</taxon>
        <taxon>Fungi</taxon>
        <taxon>Dikarya</taxon>
        <taxon>Basidiomycota</taxon>
        <taxon>Ustilaginomycotina</taxon>
        <taxon>Ustilaginomycetes</taxon>
        <taxon>Ustilaginales</taxon>
        <taxon>Ustilaginaceae</taxon>
        <taxon>Pseudozyma</taxon>
    </lineage>
</organism>
<feature type="region of interest" description="Disordered" evidence="1">
    <location>
        <begin position="269"/>
        <end position="299"/>
    </location>
</feature>
<evidence type="ECO:0000313" key="3">
    <source>
        <dbReference type="Proteomes" id="UP000323386"/>
    </source>
</evidence>
<keyword evidence="3" id="KW-1185">Reference proteome</keyword>
<feature type="compositionally biased region" description="Pro residues" evidence="1">
    <location>
        <begin position="23"/>
        <end position="41"/>
    </location>
</feature>
<dbReference type="OrthoDB" id="442243at2759"/>
<evidence type="ECO:0000313" key="2">
    <source>
        <dbReference type="EMBL" id="SPO35498.1"/>
    </source>
</evidence>
<feature type="compositionally biased region" description="Low complexity" evidence="1">
    <location>
        <begin position="11"/>
        <end position="22"/>
    </location>
</feature>
<dbReference type="PANTHER" id="PTHR47842:SF1">
    <property type="entry name" value="DUF676 DOMAIN-CONTAINING PROTEIN"/>
    <property type="match status" value="1"/>
</dbReference>
<feature type="compositionally biased region" description="Polar residues" evidence="1">
    <location>
        <begin position="269"/>
        <end position="281"/>
    </location>
</feature>
<feature type="region of interest" description="Disordered" evidence="1">
    <location>
        <begin position="451"/>
        <end position="501"/>
    </location>
</feature>
<accession>A0A5C3ETA2</accession>
<feature type="region of interest" description="Disordered" evidence="1">
    <location>
        <begin position="1"/>
        <end position="49"/>
    </location>
</feature>
<dbReference type="Proteomes" id="UP000323386">
    <property type="component" value="Unassembled WGS sequence"/>
</dbReference>